<organism evidence="1 2">
    <name type="scientific">Hanseniaspora valbyensis NRRL Y-1626</name>
    <dbReference type="NCBI Taxonomy" id="766949"/>
    <lineage>
        <taxon>Eukaryota</taxon>
        <taxon>Fungi</taxon>
        <taxon>Dikarya</taxon>
        <taxon>Ascomycota</taxon>
        <taxon>Saccharomycotina</taxon>
        <taxon>Saccharomycetes</taxon>
        <taxon>Saccharomycodales</taxon>
        <taxon>Saccharomycodaceae</taxon>
        <taxon>Hanseniaspora</taxon>
    </lineage>
</organism>
<dbReference type="EMBL" id="LXPE01000256">
    <property type="protein sequence ID" value="OBA25073.1"/>
    <property type="molecule type" value="Genomic_DNA"/>
</dbReference>
<proteinExistence type="predicted"/>
<sequence length="1159" mass="135242">MILINYCVFNENSRVKKDIINYIMPAIRLAYNTIDFINLLKKGFKESNNSEKLLLPLAFLYLSFDLPVPEKELLNLIHNNPNIDFAEKLLFFLGIVRNKPSVLSSDSSDIFYSLLLESLNNISDAKCGDICKYFIYTCIFTSKGAFYDDQMVKFNQKISNMLNNITSLGPKENNLSTFKFWQAICCFRPMFDMNLFVTTFHHIIVNWLPQIEIKGSYISLTNFIYWGFSEDKDILIKSKISLDDDSVNVLKPNINMDIALNRIYDLGYIEFDEPNKSWNKGCFKNFKLIINLSNWLLSNMTSFSNKIGLLRLIWFIKEDANSETLADIGFNKVFNYIIENLDEKQTVEEVRVLVNNYDLFAAEKLFKEHQAIGNFLNKNFKFLIYITSYDCEKDKIEIFNIKEIIKSPLQDLNYSDKCKLLRDMILYEFENLKFQNYCYFNIKIDNYLQSLEKLQNTERITIINELIFQLKNDINNEIIHTVDSINTQCLLLGKIIGSPILMESQSKNKMIKLWLSIFCMSSPYTQPHGLDSIKNIFKRIDVPSQVAIFNKVLNNVVYKQPIDCQYELLFKFAKISKHSFTKSITELLKICAEERVKHLSLLLKKLVNHYKKDSISELIQFAGISFMAFFWSNYYKNNLGKLFFAAMYETEISISENASLILEDKYNRTNFVASVLASTEHLRNVAALGIKELFPKYIIKTQLLISGGFDLPFEYIQVFGLSSFCKLGDEASSYLQLEVELDSLAVGTLMVIVNSLCGISSHLDSIKIQQLMFENENVSIYEGGGISVSQMKIVENFKQVDGSSLVLKGNFLKLFSILENQDLDDDSIILTLRKIKVLYLLVEILSQKDFFIENLRNSILKYLIQIPHFESYFKTFRCFFFAIIDRSTKIESYITTEIFLKVLDSSITLDNFEMTALEKMTFNSYPILEINFECLKLLGYTKQCDKTTQFVEIEYRSSPVELLLRHFISSTKICHLYLSKKYSFQQQKKFWYSKFPQRYISMLDWDHIDYSFKNYLLNNFNNLSNNFENLIESSPLANMIFLFYGKTFASYSAKEEYKLNLVFCYLKTLLKNPSFNNIIPPISFIYENLNVHVKNGIDVTDICTILEFNKSDTAFPIAFKTTDSYRVTLYSLWNKLTSHFIEDTIWKCIHIIDFSIWRL</sequence>
<evidence type="ECO:0000313" key="1">
    <source>
        <dbReference type="EMBL" id="OBA25073.1"/>
    </source>
</evidence>
<comment type="caution">
    <text evidence="1">The sequence shown here is derived from an EMBL/GenBank/DDBJ whole genome shotgun (WGS) entry which is preliminary data.</text>
</comment>
<dbReference type="OrthoDB" id="3973143at2759"/>
<protein>
    <submittedName>
        <fullName evidence="1">Uncharacterized protein</fullName>
    </submittedName>
</protein>
<dbReference type="Proteomes" id="UP000092321">
    <property type="component" value="Unassembled WGS sequence"/>
</dbReference>
<dbReference type="AlphaFoldDB" id="A0A1B7T8N2"/>
<evidence type="ECO:0000313" key="2">
    <source>
        <dbReference type="Proteomes" id="UP000092321"/>
    </source>
</evidence>
<gene>
    <name evidence="1" type="ORF">HANVADRAFT_90003</name>
</gene>
<reference evidence="2" key="1">
    <citation type="journal article" date="2016" name="Proc. Natl. Acad. Sci. U.S.A.">
        <title>Comparative genomics of biotechnologically important yeasts.</title>
        <authorList>
            <person name="Riley R."/>
            <person name="Haridas S."/>
            <person name="Wolfe K.H."/>
            <person name="Lopes M.R."/>
            <person name="Hittinger C.T."/>
            <person name="Goeker M."/>
            <person name="Salamov A.A."/>
            <person name="Wisecaver J.H."/>
            <person name="Long T.M."/>
            <person name="Calvey C.H."/>
            <person name="Aerts A.L."/>
            <person name="Barry K.W."/>
            <person name="Choi C."/>
            <person name="Clum A."/>
            <person name="Coughlan A.Y."/>
            <person name="Deshpande S."/>
            <person name="Douglass A.P."/>
            <person name="Hanson S.J."/>
            <person name="Klenk H.-P."/>
            <person name="LaButti K.M."/>
            <person name="Lapidus A."/>
            <person name="Lindquist E.A."/>
            <person name="Lipzen A.M."/>
            <person name="Meier-Kolthoff J.P."/>
            <person name="Ohm R.A."/>
            <person name="Otillar R.P."/>
            <person name="Pangilinan J.L."/>
            <person name="Peng Y."/>
            <person name="Rokas A."/>
            <person name="Rosa C.A."/>
            <person name="Scheuner C."/>
            <person name="Sibirny A.A."/>
            <person name="Slot J.C."/>
            <person name="Stielow J.B."/>
            <person name="Sun H."/>
            <person name="Kurtzman C.P."/>
            <person name="Blackwell M."/>
            <person name="Grigoriev I.V."/>
            <person name="Jeffries T.W."/>
        </authorList>
    </citation>
    <scope>NUCLEOTIDE SEQUENCE [LARGE SCALE GENOMIC DNA]</scope>
    <source>
        <strain evidence="2">NRRL Y-1626</strain>
    </source>
</reference>
<accession>A0A1B7T8N2</accession>
<name>A0A1B7T8N2_9ASCO</name>
<keyword evidence="2" id="KW-1185">Reference proteome</keyword>